<dbReference type="Proteomes" id="UP000184536">
    <property type="component" value="Unassembled WGS sequence"/>
</dbReference>
<reference evidence="2" key="1">
    <citation type="submission" date="2016-11" db="EMBL/GenBank/DDBJ databases">
        <authorList>
            <person name="Varghese N."/>
            <person name="Submissions S."/>
        </authorList>
    </citation>
    <scope>NUCLEOTIDE SEQUENCE [LARGE SCALE GENOMIC DNA]</scope>
    <source>
        <strain evidence="2">DSM 17957</strain>
    </source>
</reference>
<protein>
    <recommendedName>
        <fullName evidence="3">PrcB C-terminal</fullName>
    </recommendedName>
</protein>
<sequence length="136" mass="15562">MKKFFLIFLSGFIGMVSLIGCTDTKIASDLSGFHIIENPQTLDQEVLEWIDEIKPSTGLYKNNFSSGNYLLISLGEHKNCTVKKIEIKEDTHGFIFNITVREGETEERGIHKVLTSPILVKTDYENANYDIRIIYR</sequence>
<dbReference type="AlphaFoldDB" id="A0A1M6QBB6"/>
<evidence type="ECO:0000313" key="2">
    <source>
        <dbReference type="Proteomes" id="UP000184536"/>
    </source>
</evidence>
<proteinExistence type="predicted"/>
<accession>A0A1M6QBB6</accession>
<name>A0A1M6QBB6_9FIRM</name>
<organism evidence="1 2">
    <name type="scientific">Geosporobacter subterraneus DSM 17957</name>
    <dbReference type="NCBI Taxonomy" id="1121919"/>
    <lineage>
        <taxon>Bacteria</taxon>
        <taxon>Bacillati</taxon>
        <taxon>Bacillota</taxon>
        <taxon>Clostridia</taxon>
        <taxon>Peptostreptococcales</taxon>
        <taxon>Thermotaleaceae</taxon>
        <taxon>Geosporobacter</taxon>
    </lineage>
</organism>
<evidence type="ECO:0000313" key="1">
    <source>
        <dbReference type="EMBL" id="SHK17559.1"/>
    </source>
</evidence>
<keyword evidence="2" id="KW-1185">Reference proteome</keyword>
<gene>
    <name evidence="1" type="ORF">SAMN02745975_03812</name>
</gene>
<dbReference type="EMBL" id="FQZV01000086">
    <property type="protein sequence ID" value="SHK17559.1"/>
    <property type="molecule type" value="Genomic_DNA"/>
</dbReference>
<dbReference type="PROSITE" id="PS51257">
    <property type="entry name" value="PROKAR_LIPOPROTEIN"/>
    <property type="match status" value="1"/>
</dbReference>
<dbReference type="OrthoDB" id="1953252at2"/>
<evidence type="ECO:0008006" key="3">
    <source>
        <dbReference type="Google" id="ProtNLM"/>
    </source>
</evidence>
<dbReference type="RefSeq" id="WP_110942753.1">
    <property type="nucleotide sequence ID" value="NZ_FQZV01000086.1"/>
</dbReference>